<organism evidence="2 3">
    <name type="scientific">Halococcus hamelinensis 100A6</name>
    <dbReference type="NCBI Taxonomy" id="1132509"/>
    <lineage>
        <taxon>Archaea</taxon>
        <taxon>Methanobacteriati</taxon>
        <taxon>Methanobacteriota</taxon>
        <taxon>Stenosarchaea group</taxon>
        <taxon>Halobacteria</taxon>
        <taxon>Halobacteriales</taxon>
        <taxon>Halococcaceae</taxon>
        <taxon>Halococcus</taxon>
    </lineage>
</organism>
<keyword evidence="3" id="KW-1185">Reference proteome</keyword>
<evidence type="ECO:0000256" key="1">
    <source>
        <dbReference type="SAM" id="MobiDB-lite"/>
    </source>
</evidence>
<dbReference type="PATRIC" id="fig|1132509.6.peg.1695"/>
<dbReference type="OrthoDB" id="204433at2157"/>
<dbReference type="RefSeq" id="WP_007692488.1">
    <property type="nucleotide sequence ID" value="NZ_AJRK01000008.1"/>
</dbReference>
<name>M0M3N4_9EURY</name>
<gene>
    <name evidence="2" type="ORF">C447_07483</name>
</gene>
<reference evidence="2 3" key="1">
    <citation type="journal article" date="2014" name="PLoS Genet.">
        <title>Phylogenetically driven sequencing of extremely halophilic archaea reveals strategies for static and dynamic osmo-response.</title>
        <authorList>
            <person name="Becker E.A."/>
            <person name="Seitzer P.M."/>
            <person name="Tritt A."/>
            <person name="Larsen D."/>
            <person name="Krusor M."/>
            <person name="Yao A.I."/>
            <person name="Wu D."/>
            <person name="Madern D."/>
            <person name="Eisen J.A."/>
            <person name="Darling A.E."/>
            <person name="Facciotti M.T."/>
        </authorList>
    </citation>
    <scope>NUCLEOTIDE SEQUENCE [LARGE SCALE GENOMIC DNA]</scope>
    <source>
        <strain evidence="2 3">100A6</strain>
    </source>
</reference>
<feature type="region of interest" description="Disordered" evidence="1">
    <location>
        <begin position="1"/>
        <end position="30"/>
    </location>
</feature>
<dbReference type="Proteomes" id="UP000011566">
    <property type="component" value="Unassembled WGS sequence"/>
</dbReference>
<protein>
    <submittedName>
        <fullName evidence="2">Uncharacterized protein</fullName>
    </submittedName>
</protein>
<proteinExistence type="predicted"/>
<evidence type="ECO:0000313" key="3">
    <source>
        <dbReference type="Proteomes" id="UP000011566"/>
    </source>
</evidence>
<accession>M0M3N4</accession>
<dbReference type="AlphaFoldDB" id="M0M3N4"/>
<comment type="caution">
    <text evidence="2">The sequence shown here is derived from an EMBL/GenBank/DDBJ whole genome shotgun (WGS) entry which is preliminary data.</text>
</comment>
<sequence length="59" mass="6339">MAVPSHRPGPDATTDDDHGGSRLRDGVSVHTTRPGRRVFVEAGNTDGWIATDLAVDLER</sequence>
<dbReference type="EMBL" id="AOMB01000022">
    <property type="protein sequence ID" value="EMA38980.1"/>
    <property type="molecule type" value="Genomic_DNA"/>
</dbReference>
<evidence type="ECO:0000313" key="2">
    <source>
        <dbReference type="EMBL" id="EMA38980.1"/>
    </source>
</evidence>
<feature type="compositionally biased region" description="Basic and acidic residues" evidence="1">
    <location>
        <begin position="15"/>
        <end position="27"/>
    </location>
</feature>